<sequence length="109" mass="12389">MIELLALLLFAHFLLDYPLQGDFLARAKNRFDPIKHVPWYQAMIAHTGMHGLAVWLITGIPLLGLAEMAIHWIADDLKLRGELTFNQDQAIHIICKVVWAVIATFVVMI</sequence>
<feature type="transmembrane region" description="Helical" evidence="1">
    <location>
        <begin position="90"/>
        <end position="108"/>
    </location>
</feature>
<dbReference type="InterPro" id="IPR021737">
    <property type="entry name" value="Phage_phiKZ_Orf197"/>
</dbReference>
<keyword evidence="1" id="KW-0472">Membrane</keyword>
<feature type="transmembrane region" description="Helical" evidence="1">
    <location>
        <begin position="51"/>
        <end position="70"/>
    </location>
</feature>
<organism evidence="2">
    <name type="scientific">uncultured Caudovirales phage</name>
    <dbReference type="NCBI Taxonomy" id="2100421"/>
    <lineage>
        <taxon>Viruses</taxon>
        <taxon>Duplodnaviria</taxon>
        <taxon>Heunggongvirae</taxon>
        <taxon>Uroviricota</taxon>
        <taxon>Caudoviricetes</taxon>
        <taxon>Peduoviridae</taxon>
        <taxon>Maltschvirus</taxon>
        <taxon>Maltschvirus maltsch</taxon>
    </lineage>
</organism>
<evidence type="ECO:0000256" key="1">
    <source>
        <dbReference type="SAM" id="Phobius"/>
    </source>
</evidence>
<accession>A0A6J5MAV7</accession>
<gene>
    <name evidence="2" type="ORF">UFOVP447_269</name>
</gene>
<proteinExistence type="predicted"/>
<evidence type="ECO:0000313" key="2">
    <source>
        <dbReference type="EMBL" id="CAB4143818.1"/>
    </source>
</evidence>
<dbReference type="EMBL" id="LR796423">
    <property type="protein sequence ID" value="CAB4143818.1"/>
    <property type="molecule type" value="Genomic_DNA"/>
</dbReference>
<protein>
    <submittedName>
        <fullName evidence="2">Bacteriophage phiKZ, Orf197</fullName>
    </submittedName>
</protein>
<keyword evidence="1" id="KW-1133">Transmembrane helix</keyword>
<reference evidence="2" key="1">
    <citation type="submission" date="2020-04" db="EMBL/GenBank/DDBJ databases">
        <authorList>
            <person name="Chiriac C."/>
            <person name="Salcher M."/>
            <person name="Ghai R."/>
            <person name="Kavagutti S V."/>
        </authorList>
    </citation>
    <scope>NUCLEOTIDE SEQUENCE</scope>
</reference>
<dbReference type="Pfam" id="PF11750">
    <property type="entry name" value="DUF3307"/>
    <property type="match status" value="1"/>
</dbReference>
<name>A0A6J5MAV7_9CAUD</name>
<keyword evidence="1" id="KW-0812">Transmembrane</keyword>